<reference evidence="1 2" key="1">
    <citation type="journal article" date="2017" name="Int. J. Syst. Evol. Microbiol.">
        <title>Mucilaginibacterpsychrotolerans sp. nov., isolated from peatlands.</title>
        <authorList>
            <person name="Deng Y."/>
            <person name="Shen L."/>
            <person name="Xu B."/>
            <person name="Liu Y."/>
            <person name="Gu Z."/>
            <person name="Liu H."/>
            <person name="Zhou Y."/>
        </authorList>
    </citation>
    <scope>NUCLEOTIDE SEQUENCE [LARGE SCALE GENOMIC DNA]</scope>
    <source>
        <strain evidence="1 2">NH7-4</strain>
    </source>
</reference>
<proteinExistence type="predicted"/>
<protein>
    <submittedName>
        <fullName evidence="1">Uncharacterized protein</fullName>
    </submittedName>
</protein>
<dbReference type="EMBL" id="SOZE01000012">
    <property type="protein sequence ID" value="TFF37063.1"/>
    <property type="molecule type" value="Genomic_DNA"/>
</dbReference>
<gene>
    <name evidence="1" type="ORF">E2R66_13325</name>
</gene>
<sequence>MNELLKRLGVSPEIQAFFSLSADLTFNYGDDVEEFDEAFHRVPTTQNLWVAGAEQADHIIITYSAMEAVAFLCFNRHRYPNLGQLAFIAIGNKLHPEQVTWIRQTYPGAKFTMVFGRQMIDQITAIKLAAGIKKFPVQVYYENNRVIILHYNVQRVFDAERLSLHAFQETFGLRPRFRTGKPIQALTFLDQLKNNL</sequence>
<dbReference type="RefSeq" id="WP_133231584.1">
    <property type="nucleotide sequence ID" value="NZ_SOZE01000012.1"/>
</dbReference>
<evidence type="ECO:0000313" key="1">
    <source>
        <dbReference type="EMBL" id="TFF37063.1"/>
    </source>
</evidence>
<dbReference type="OrthoDB" id="796066at2"/>
<dbReference type="Proteomes" id="UP000297540">
    <property type="component" value="Unassembled WGS sequence"/>
</dbReference>
<name>A0A4Y8SD91_9SPHI</name>
<accession>A0A4Y8SD91</accession>
<organism evidence="1 2">
    <name type="scientific">Mucilaginibacter psychrotolerans</name>
    <dbReference type="NCBI Taxonomy" id="1524096"/>
    <lineage>
        <taxon>Bacteria</taxon>
        <taxon>Pseudomonadati</taxon>
        <taxon>Bacteroidota</taxon>
        <taxon>Sphingobacteriia</taxon>
        <taxon>Sphingobacteriales</taxon>
        <taxon>Sphingobacteriaceae</taxon>
        <taxon>Mucilaginibacter</taxon>
    </lineage>
</organism>
<comment type="caution">
    <text evidence="1">The sequence shown here is derived from an EMBL/GenBank/DDBJ whole genome shotgun (WGS) entry which is preliminary data.</text>
</comment>
<evidence type="ECO:0000313" key="2">
    <source>
        <dbReference type="Proteomes" id="UP000297540"/>
    </source>
</evidence>
<keyword evidence="2" id="KW-1185">Reference proteome</keyword>
<dbReference type="AlphaFoldDB" id="A0A4Y8SD91"/>